<dbReference type="InterPro" id="IPR038501">
    <property type="entry name" value="Spore_GerAC_C_sf"/>
</dbReference>
<dbReference type="Gene3D" id="3.30.300.210">
    <property type="entry name" value="Nutrient germinant receptor protein C, domain 3"/>
    <property type="match status" value="1"/>
</dbReference>
<dbReference type="PROSITE" id="PS51257">
    <property type="entry name" value="PROKAR_LIPOPROTEIN"/>
    <property type="match status" value="1"/>
</dbReference>
<keyword evidence="7" id="KW-0449">Lipoprotein</keyword>
<evidence type="ECO:0000313" key="11">
    <source>
        <dbReference type="Proteomes" id="UP001332192"/>
    </source>
</evidence>
<accession>A0ABZ1BTG8</accession>
<dbReference type="InterPro" id="IPR046953">
    <property type="entry name" value="Spore_GerAC-like_C"/>
</dbReference>
<evidence type="ECO:0000256" key="3">
    <source>
        <dbReference type="ARBA" id="ARBA00022544"/>
    </source>
</evidence>
<evidence type="ECO:0000259" key="8">
    <source>
        <dbReference type="Pfam" id="PF05504"/>
    </source>
</evidence>
<dbReference type="InterPro" id="IPR008844">
    <property type="entry name" value="Spore_GerAC-like"/>
</dbReference>
<proteinExistence type="inferred from homology"/>
<comment type="similarity">
    <text evidence="2">Belongs to the GerABKC lipoprotein family.</text>
</comment>
<evidence type="ECO:0000313" key="10">
    <source>
        <dbReference type="EMBL" id="WRP16034.1"/>
    </source>
</evidence>
<dbReference type="Pfam" id="PF05504">
    <property type="entry name" value="Spore_GerAC"/>
    <property type="match status" value="1"/>
</dbReference>
<evidence type="ECO:0000256" key="5">
    <source>
        <dbReference type="ARBA" id="ARBA00023136"/>
    </source>
</evidence>
<dbReference type="PANTHER" id="PTHR35789">
    <property type="entry name" value="SPORE GERMINATION PROTEIN B3"/>
    <property type="match status" value="1"/>
</dbReference>
<sequence>MGRRRRRWEAMLFLALLSLAASGCWDHREIESLAVATAMAVDRAPDGNGILLTGAFSIPQPTAASGIGGGGAGGGASGGTIPFARTTFGPRGPTAWITGATGPSLVEARERLEEVSPRQPFWAHLRLIVVGERLAASGLRQVLESVARDREFRRTSWLAVARGMPAYRLLDLPGPFTGSPEHLARLEDILRRTAVTAIPQRLHEFLAAYEQPGIDPVAPGFVAEKPLAPDMRLVPLPAGEWPAVARVEGTAIFQDDRLVGWLSGEETRALQLLRGASRPFTISVACPKGRSRAPGSGPGPSLVAIRVVRWRVERRLQGPEVGGTMAPAAPSPGPPVTGLPRFTVEIRAEGQLGETLCPTPLGGAGVRAVEQEVVRLLTADVRHTIRKVHGQLHADPVGFGLQVYRSRPDLWEALEPRWRTILARLPVEVRVRFQVRRFGLTEEEVTPR</sequence>
<evidence type="ECO:0000256" key="1">
    <source>
        <dbReference type="ARBA" id="ARBA00004635"/>
    </source>
</evidence>
<evidence type="ECO:0000256" key="7">
    <source>
        <dbReference type="ARBA" id="ARBA00023288"/>
    </source>
</evidence>
<evidence type="ECO:0000256" key="2">
    <source>
        <dbReference type="ARBA" id="ARBA00007886"/>
    </source>
</evidence>
<keyword evidence="5" id="KW-0472">Membrane</keyword>
<evidence type="ECO:0000259" key="9">
    <source>
        <dbReference type="Pfam" id="PF25198"/>
    </source>
</evidence>
<dbReference type="InterPro" id="IPR057336">
    <property type="entry name" value="GerAC_N"/>
</dbReference>
<dbReference type="EMBL" id="CP141615">
    <property type="protein sequence ID" value="WRP16034.1"/>
    <property type="molecule type" value="Genomic_DNA"/>
</dbReference>
<protein>
    <submittedName>
        <fullName evidence="10">Ger(X)C family spore germination C-terminal domain-containing protein</fullName>
    </submittedName>
</protein>
<gene>
    <name evidence="10" type="ORF">U7230_07905</name>
</gene>
<name>A0ABZ1BTG8_9FIRM</name>
<keyword evidence="3" id="KW-0309">Germination</keyword>
<feature type="domain" description="Spore germination GerAC-like C-terminal" evidence="8">
    <location>
        <begin position="248"/>
        <end position="439"/>
    </location>
</feature>
<reference evidence="10 11" key="1">
    <citation type="journal article" date="2024" name="Front. Microbiol.">
        <title>Novel thermophilic genera Geochorda gen. nov. and Carboxydochorda gen. nov. from the deep terrestrial subsurface reveal the ecophysiological diversity in the class Limnochordia.</title>
        <authorList>
            <person name="Karnachuk O.V."/>
            <person name="Lukina A.P."/>
            <person name="Avakyan M.R."/>
            <person name="Kadnikov V.V."/>
            <person name="Begmatov S."/>
            <person name="Beletsky A.V."/>
            <person name="Vlasova K.G."/>
            <person name="Novikov A.A."/>
            <person name="Shcherbakova V.A."/>
            <person name="Mardanov A.V."/>
            <person name="Ravin N.V."/>
        </authorList>
    </citation>
    <scope>NUCLEOTIDE SEQUENCE [LARGE SCALE GENOMIC DNA]</scope>
    <source>
        <strain evidence="10 11">L945</strain>
    </source>
</reference>
<dbReference type="Pfam" id="PF25198">
    <property type="entry name" value="Spore_GerAC_N"/>
    <property type="match status" value="1"/>
</dbReference>
<organism evidence="10 11">
    <name type="scientific">Carboxydichorda subterranea</name>
    <dbReference type="NCBI Taxonomy" id="3109565"/>
    <lineage>
        <taxon>Bacteria</taxon>
        <taxon>Bacillati</taxon>
        <taxon>Bacillota</taxon>
        <taxon>Limnochordia</taxon>
        <taxon>Limnochordales</taxon>
        <taxon>Geochordaceae</taxon>
        <taxon>Carboxydichorda</taxon>
    </lineage>
</organism>
<evidence type="ECO:0000256" key="6">
    <source>
        <dbReference type="ARBA" id="ARBA00023139"/>
    </source>
</evidence>
<keyword evidence="11" id="KW-1185">Reference proteome</keyword>
<feature type="domain" description="Spore germination protein N-terminal" evidence="9">
    <location>
        <begin position="26"/>
        <end position="220"/>
    </location>
</feature>
<keyword evidence="4" id="KW-0732">Signal</keyword>
<keyword evidence="6" id="KW-0564">Palmitate</keyword>
<evidence type="ECO:0000256" key="4">
    <source>
        <dbReference type="ARBA" id="ARBA00022729"/>
    </source>
</evidence>
<dbReference type="Proteomes" id="UP001332192">
    <property type="component" value="Chromosome"/>
</dbReference>
<dbReference type="PANTHER" id="PTHR35789:SF1">
    <property type="entry name" value="SPORE GERMINATION PROTEIN B3"/>
    <property type="match status" value="1"/>
</dbReference>
<dbReference type="RefSeq" id="WP_324715307.1">
    <property type="nucleotide sequence ID" value="NZ_CP141615.1"/>
</dbReference>
<comment type="subcellular location">
    <subcellularLocation>
        <location evidence="1">Membrane</location>
        <topology evidence="1">Lipid-anchor</topology>
    </subcellularLocation>
</comment>